<dbReference type="Proteomes" id="UP001165190">
    <property type="component" value="Unassembled WGS sequence"/>
</dbReference>
<organism evidence="1 2">
    <name type="scientific">Hibiscus trionum</name>
    <name type="common">Flower of an hour</name>
    <dbReference type="NCBI Taxonomy" id="183268"/>
    <lineage>
        <taxon>Eukaryota</taxon>
        <taxon>Viridiplantae</taxon>
        <taxon>Streptophyta</taxon>
        <taxon>Embryophyta</taxon>
        <taxon>Tracheophyta</taxon>
        <taxon>Spermatophyta</taxon>
        <taxon>Magnoliopsida</taxon>
        <taxon>eudicotyledons</taxon>
        <taxon>Gunneridae</taxon>
        <taxon>Pentapetalae</taxon>
        <taxon>rosids</taxon>
        <taxon>malvids</taxon>
        <taxon>Malvales</taxon>
        <taxon>Malvaceae</taxon>
        <taxon>Malvoideae</taxon>
        <taxon>Hibiscus</taxon>
    </lineage>
</organism>
<dbReference type="EMBL" id="BSYR01000003">
    <property type="protein sequence ID" value="GMI64636.1"/>
    <property type="molecule type" value="Genomic_DNA"/>
</dbReference>
<name>A0A9W7GTJ8_HIBTR</name>
<dbReference type="OrthoDB" id="1722090at2759"/>
<keyword evidence="2" id="KW-1185">Reference proteome</keyword>
<comment type="caution">
    <text evidence="1">The sequence shown here is derived from an EMBL/GenBank/DDBJ whole genome shotgun (WGS) entry which is preliminary data.</text>
</comment>
<gene>
    <name evidence="1" type="ORF">HRI_000132900</name>
</gene>
<sequence length="135" mass="14762">MKFGKDGYTNTDFMGGFGQYPIGEIGRFDAEQFTPRFSGNGISPTLGLPYCENLSLSGTHQSFFPNQAMQMGRRLDVGEPNEFGSINPSTPHSSAAAYDSINIQNRKGFAAQLLPDQHEDFGFKKLAGNDLIFVA</sequence>
<proteinExistence type="predicted"/>
<reference evidence="1" key="1">
    <citation type="submission" date="2023-05" db="EMBL/GenBank/DDBJ databases">
        <title>Genome and transcriptome analyses reveal genes involved in the formation of fine ridges on petal epidermal cells in Hibiscus trionum.</title>
        <authorList>
            <person name="Koshimizu S."/>
            <person name="Masuda S."/>
            <person name="Ishii T."/>
            <person name="Shirasu K."/>
            <person name="Hoshino A."/>
            <person name="Arita M."/>
        </authorList>
    </citation>
    <scope>NUCLEOTIDE SEQUENCE</scope>
    <source>
        <strain evidence="1">Hamamatsu line</strain>
    </source>
</reference>
<protein>
    <submittedName>
        <fullName evidence="1">Uncharacterized protein</fullName>
    </submittedName>
</protein>
<dbReference type="AlphaFoldDB" id="A0A9W7GTJ8"/>
<evidence type="ECO:0000313" key="2">
    <source>
        <dbReference type="Proteomes" id="UP001165190"/>
    </source>
</evidence>
<accession>A0A9W7GTJ8</accession>
<evidence type="ECO:0000313" key="1">
    <source>
        <dbReference type="EMBL" id="GMI64636.1"/>
    </source>
</evidence>